<keyword evidence="3" id="KW-1185">Reference proteome</keyword>
<accession>A0A9Q8PGZ0</accession>
<dbReference type="OrthoDB" id="2130735at2759"/>
<feature type="chain" id="PRO_5040409799" description="Glycoside hydrolase family 93 protein" evidence="1">
    <location>
        <begin position="17"/>
        <end position="383"/>
    </location>
</feature>
<keyword evidence="1" id="KW-0732">Signal</keyword>
<reference evidence="2" key="2">
    <citation type="journal article" date="2022" name="Microb. Genom.">
        <title>A chromosome-scale genome assembly of the tomato pathogen Cladosporium fulvum reveals a compartmentalized genome architecture and the presence of a dispensable chromosome.</title>
        <authorList>
            <person name="Zaccaron A.Z."/>
            <person name="Chen L.H."/>
            <person name="Samaras A."/>
            <person name="Stergiopoulos I."/>
        </authorList>
    </citation>
    <scope>NUCLEOTIDE SEQUENCE</scope>
    <source>
        <strain evidence="2">Race5_Kim</strain>
    </source>
</reference>
<sequence>MLLSTLLLSFTALVTALPGHPHPTKHHSPKVNATSGVPLDSVLIFDPPANYTIPRTLYARTLQLQDCGTLLATWENYGPNNNTFPYFPIYQSTDGGLTWSERTKVYDQVNGWGLRYQPFLYQLEHDVGEYKAGTVLLAGSSIPDDLSQTQLELYASTDDAHTFNFVAHVARGGVALPNNGETPVWEPFLMEYEGDLIYYYSDQRDPEAGQKLVHQVTSDLVTYGPVVDDVKYGTYDWRPGMTTVSLLSNGSYLLTYEFYGAVEEAFAVYYRLSSDPTKFDEAGYGALITTAEGKYPVGSPYNVWTPAGGRDGTIVVTCGTDEGVWVSRDLTESWTYEMTMEKTSYTRSLLVEQDQKTILIVGGGILGGTDNNVTASTIDVTNC</sequence>
<proteinExistence type="predicted"/>
<dbReference type="SUPFAM" id="SSF50939">
    <property type="entry name" value="Sialidases"/>
    <property type="match status" value="1"/>
</dbReference>
<organism evidence="2 3">
    <name type="scientific">Passalora fulva</name>
    <name type="common">Tomato leaf mold</name>
    <name type="synonym">Cladosporium fulvum</name>
    <dbReference type="NCBI Taxonomy" id="5499"/>
    <lineage>
        <taxon>Eukaryota</taxon>
        <taxon>Fungi</taxon>
        <taxon>Dikarya</taxon>
        <taxon>Ascomycota</taxon>
        <taxon>Pezizomycotina</taxon>
        <taxon>Dothideomycetes</taxon>
        <taxon>Dothideomycetidae</taxon>
        <taxon>Mycosphaerellales</taxon>
        <taxon>Mycosphaerellaceae</taxon>
        <taxon>Fulvia</taxon>
    </lineage>
</organism>
<protein>
    <recommendedName>
        <fullName evidence="4">Glycoside hydrolase family 93 protein</fullName>
    </recommendedName>
</protein>
<dbReference type="RefSeq" id="XP_047766600.1">
    <property type="nucleotide sequence ID" value="XM_047908125.1"/>
</dbReference>
<dbReference type="KEGG" id="ffu:CLAFUR5_08977"/>
<name>A0A9Q8PGZ0_PASFU</name>
<dbReference type="Proteomes" id="UP000756132">
    <property type="component" value="Chromosome 9"/>
</dbReference>
<reference evidence="2" key="1">
    <citation type="submission" date="2021-12" db="EMBL/GenBank/DDBJ databases">
        <authorList>
            <person name="Zaccaron A."/>
            <person name="Stergiopoulos I."/>
        </authorList>
    </citation>
    <scope>NUCLEOTIDE SEQUENCE</scope>
    <source>
        <strain evidence="2">Race5_Kim</strain>
    </source>
</reference>
<dbReference type="InterPro" id="IPR036278">
    <property type="entry name" value="Sialidase_sf"/>
</dbReference>
<gene>
    <name evidence="2" type="ORF">CLAFUR5_08977</name>
</gene>
<dbReference type="PANTHER" id="PTHR38792">
    <property type="entry name" value="BNR/ASP-BOX REPEAT DOMAIN PROTEIN (AFU_ORTHOLOGUE AFUA_7G06430)-RELATED"/>
    <property type="match status" value="1"/>
</dbReference>
<dbReference type="PANTHER" id="PTHR38792:SF3">
    <property type="entry name" value="BNR_ASP-BOX REPEAT DOMAIN PROTEIN (AFU_ORTHOLOGUE AFUA_7G06430)-RELATED"/>
    <property type="match status" value="1"/>
</dbReference>
<dbReference type="Gene3D" id="2.120.10.10">
    <property type="match status" value="1"/>
</dbReference>
<evidence type="ECO:0000313" key="2">
    <source>
        <dbReference type="EMBL" id="UJO22234.1"/>
    </source>
</evidence>
<evidence type="ECO:0000256" key="1">
    <source>
        <dbReference type="SAM" id="SignalP"/>
    </source>
</evidence>
<evidence type="ECO:0008006" key="4">
    <source>
        <dbReference type="Google" id="ProtNLM"/>
    </source>
</evidence>
<evidence type="ECO:0000313" key="3">
    <source>
        <dbReference type="Proteomes" id="UP000756132"/>
    </source>
</evidence>
<feature type="signal peptide" evidence="1">
    <location>
        <begin position="1"/>
        <end position="16"/>
    </location>
</feature>
<dbReference type="AlphaFoldDB" id="A0A9Q8PGZ0"/>
<dbReference type="GeneID" id="71988855"/>
<dbReference type="EMBL" id="CP090171">
    <property type="protein sequence ID" value="UJO22234.1"/>
    <property type="molecule type" value="Genomic_DNA"/>
</dbReference>